<dbReference type="OrthoDB" id="4356994at2759"/>
<dbReference type="CDD" id="cd12148">
    <property type="entry name" value="fungal_TF_MHR"/>
    <property type="match status" value="1"/>
</dbReference>
<dbReference type="GO" id="GO:0003677">
    <property type="term" value="F:DNA binding"/>
    <property type="evidence" value="ECO:0007669"/>
    <property type="project" value="InterPro"/>
</dbReference>
<evidence type="ECO:0000256" key="3">
    <source>
        <dbReference type="ARBA" id="ARBA00023015"/>
    </source>
</evidence>
<dbReference type="InterPro" id="IPR050815">
    <property type="entry name" value="TF_fung"/>
</dbReference>
<evidence type="ECO:0000256" key="1">
    <source>
        <dbReference type="ARBA" id="ARBA00004123"/>
    </source>
</evidence>
<dbReference type="STRING" id="2070753.A0A3A2ZTJ0"/>
<dbReference type="GO" id="GO:0005634">
    <property type="term" value="C:nucleus"/>
    <property type="evidence" value="ECO:0007669"/>
    <property type="project" value="UniProtKB-SubCell"/>
</dbReference>
<dbReference type="PANTHER" id="PTHR47338">
    <property type="entry name" value="ZN(II)2CYS6 TRANSCRIPTION FACTOR (EUROFUNG)-RELATED"/>
    <property type="match status" value="1"/>
</dbReference>
<sequence length="585" mass="65443">MRHLPGTYQGRKRFRASQADLPRQVTELQDRLAKAEAILKHPSAVPTAQLPPQGGSTWHAVSAPTSFGFSNEAWNYEIPADHGFEGLEMLANLTEDTPVFSGTALDEYSSLVHAFSLPPMLETGDIPPGNIVPCDFDISSSGSQQHSGDISSKDLALLHQKYFEVFYPVLPILSKNRFYEECLYDQTPPSTCALAYGVALVGTIISSEYAHFQQACYSNARKYVEMCERDGNETHLTSLNTFQALLFIIRFELTKRHFVRAWMSLGRAVTLAQMLDLHHMDARISSDQGGDHQFSTASEIAFPPMRDEASFEEMRRSFWALYIFESYASVRVRRPCSLEEDKLRICLPSPGQLTEKFVPSSMPFLNESDKLFGLSHLSSYAAITIMVKFARLCFDHIDSLSRNSNDYGFWDRHYQLVKMANDYTAIFEGHPSAIAIGEDPLAFTLHLNLYATHISLHEAAIRKVKEQGLPDFVAAESRKCSATAGFKILSAIRTNWPTHRSERDFFTIQATFIGWPLSMSMSALSSNLANLSEVTPTGIVNSLRFLKAALGQVEEPNGYWHKASAPALAELSKWEEQQGGFNKGC</sequence>
<reference evidence="8" key="1">
    <citation type="submission" date="2017-02" db="EMBL/GenBank/DDBJ databases">
        <authorList>
            <person name="Tafer H."/>
            <person name="Lopandic K."/>
        </authorList>
    </citation>
    <scope>NUCLEOTIDE SEQUENCE [LARGE SCALE GENOMIC DNA]</scope>
    <source>
        <strain evidence="8">CBS 366.77</strain>
    </source>
</reference>
<evidence type="ECO:0000256" key="2">
    <source>
        <dbReference type="ARBA" id="ARBA00022723"/>
    </source>
</evidence>
<keyword evidence="8" id="KW-1185">Reference proteome</keyword>
<evidence type="ECO:0000313" key="7">
    <source>
        <dbReference type="EMBL" id="RJE26386.1"/>
    </source>
</evidence>
<dbReference type="GO" id="GO:0008270">
    <property type="term" value="F:zinc ion binding"/>
    <property type="evidence" value="ECO:0007669"/>
    <property type="project" value="InterPro"/>
</dbReference>
<dbReference type="EMBL" id="MVGC01000023">
    <property type="protein sequence ID" value="RJE26386.1"/>
    <property type="molecule type" value="Genomic_DNA"/>
</dbReference>
<comment type="caution">
    <text evidence="7">The sequence shown here is derived from an EMBL/GenBank/DDBJ whole genome shotgun (WGS) entry which is preliminary data.</text>
</comment>
<organism evidence="7 8">
    <name type="scientific">Aspergillus sclerotialis</name>
    <dbReference type="NCBI Taxonomy" id="2070753"/>
    <lineage>
        <taxon>Eukaryota</taxon>
        <taxon>Fungi</taxon>
        <taxon>Dikarya</taxon>
        <taxon>Ascomycota</taxon>
        <taxon>Pezizomycotina</taxon>
        <taxon>Eurotiomycetes</taxon>
        <taxon>Eurotiomycetidae</taxon>
        <taxon>Eurotiales</taxon>
        <taxon>Aspergillaceae</taxon>
        <taxon>Aspergillus</taxon>
        <taxon>Aspergillus subgen. Polypaecilum</taxon>
    </lineage>
</organism>
<keyword evidence="4" id="KW-0804">Transcription</keyword>
<dbReference type="AlphaFoldDB" id="A0A3A2ZTJ0"/>
<dbReference type="Proteomes" id="UP000266188">
    <property type="component" value="Unassembled WGS sequence"/>
</dbReference>
<dbReference type="InterPro" id="IPR007219">
    <property type="entry name" value="XnlR_reg_dom"/>
</dbReference>
<protein>
    <recommendedName>
        <fullName evidence="6">Xylanolytic transcriptional activator regulatory domain-containing protein</fullName>
    </recommendedName>
</protein>
<comment type="subcellular location">
    <subcellularLocation>
        <location evidence="1">Nucleus</location>
    </subcellularLocation>
</comment>
<keyword evidence="5" id="KW-0539">Nucleus</keyword>
<dbReference type="GO" id="GO:0006351">
    <property type="term" value="P:DNA-templated transcription"/>
    <property type="evidence" value="ECO:0007669"/>
    <property type="project" value="InterPro"/>
</dbReference>
<keyword evidence="2" id="KW-0479">Metal-binding</keyword>
<evidence type="ECO:0000313" key="8">
    <source>
        <dbReference type="Proteomes" id="UP000266188"/>
    </source>
</evidence>
<dbReference type="SMART" id="SM00906">
    <property type="entry name" value="Fungal_trans"/>
    <property type="match status" value="1"/>
</dbReference>
<evidence type="ECO:0000259" key="6">
    <source>
        <dbReference type="SMART" id="SM00906"/>
    </source>
</evidence>
<dbReference type="PANTHER" id="PTHR47338:SF10">
    <property type="entry name" value="TRANSCRIPTION FACTOR DOMAIN-CONTAINING PROTEIN-RELATED"/>
    <property type="match status" value="1"/>
</dbReference>
<gene>
    <name evidence="7" type="ORF">PHISCL_01273</name>
</gene>
<dbReference type="Pfam" id="PF04082">
    <property type="entry name" value="Fungal_trans"/>
    <property type="match status" value="1"/>
</dbReference>
<evidence type="ECO:0000256" key="5">
    <source>
        <dbReference type="ARBA" id="ARBA00023242"/>
    </source>
</evidence>
<name>A0A3A2ZTJ0_9EURO</name>
<dbReference type="GO" id="GO:0000981">
    <property type="term" value="F:DNA-binding transcription factor activity, RNA polymerase II-specific"/>
    <property type="evidence" value="ECO:0007669"/>
    <property type="project" value="InterPro"/>
</dbReference>
<proteinExistence type="predicted"/>
<accession>A0A3A2ZTJ0</accession>
<evidence type="ECO:0000256" key="4">
    <source>
        <dbReference type="ARBA" id="ARBA00023163"/>
    </source>
</evidence>
<feature type="domain" description="Xylanolytic transcriptional activator regulatory" evidence="6">
    <location>
        <begin position="261"/>
        <end position="354"/>
    </location>
</feature>
<keyword evidence="3" id="KW-0805">Transcription regulation</keyword>